<gene>
    <name evidence="3" type="ORF">CJD36_008990</name>
</gene>
<dbReference type="Pfam" id="PF18962">
    <property type="entry name" value="Por_Secre_tail"/>
    <property type="match status" value="1"/>
</dbReference>
<reference evidence="3 4" key="1">
    <citation type="submission" date="2018-01" db="EMBL/GenBank/DDBJ databases">
        <title>A novel member of the phylum Bacteroidetes isolated from glacier ice.</title>
        <authorList>
            <person name="Liu Q."/>
            <person name="Xin Y.-H."/>
        </authorList>
    </citation>
    <scope>NUCLEOTIDE SEQUENCE [LARGE SCALE GENOMIC DNA]</scope>
    <source>
        <strain evidence="3 4">RB1R16</strain>
    </source>
</reference>
<accession>A0A2S7SYZ6</accession>
<feature type="signal peptide" evidence="1">
    <location>
        <begin position="1"/>
        <end position="22"/>
    </location>
</feature>
<dbReference type="NCBIfam" id="TIGR04183">
    <property type="entry name" value="Por_Secre_tail"/>
    <property type="match status" value="1"/>
</dbReference>
<organism evidence="3 4">
    <name type="scientific">Flavipsychrobacter stenotrophus</name>
    <dbReference type="NCBI Taxonomy" id="2077091"/>
    <lineage>
        <taxon>Bacteria</taxon>
        <taxon>Pseudomonadati</taxon>
        <taxon>Bacteroidota</taxon>
        <taxon>Chitinophagia</taxon>
        <taxon>Chitinophagales</taxon>
        <taxon>Chitinophagaceae</taxon>
        <taxon>Flavipsychrobacter</taxon>
    </lineage>
</organism>
<evidence type="ECO:0000313" key="3">
    <source>
        <dbReference type="EMBL" id="PQJ11918.1"/>
    </source>
</evidence>
<dbReference type="RefSeq" id="WP_105038798.1">
    <property type="nucleotide sequence ID" value="NZ_PPSL01000002.1"/>
</dbReference>
<keyword evidence="4" id="KW-1185">Reference proteome</keyword>
<dbReference type="Proteomes" id="UP000239872">
    <property type="component" value="Unassembled WGS sequence"/>
</dbReference>
<protein>
    <recommendedName>
        <fullName evidence="2">Secretion system C-terminal sorting domain-containing protein</fullName>
    </recommendedName>
</protein>
<dbReference type="EMBL" id="PPSL01000002">
    <property type="protein sequence ID" value="PQJ11918.1"/>
    <property type="molecule type" value="Genomic_DNA"/>
</dbReference>
<evidence type="ECO:0000256" key="1">
    <source>
        <dbReference type="SAM" id="SignalP"/>
    </source>
</evidence>
<feature type="chain" id="PRO_5015419046" description="Secretion system C-terminal sorting domain-containing protein" evidence="1">
    <location>
        <begin position="23"/>
        <end position="237"/>
    </location>
</feature>
<proteinExistence type="predicted"/>
<feature type="domain" description="Secretion system C-terminal sorting" evidence="2">
    <location>
        <begin position="163"/>
        <end position="229"/>
    </location>
</feature>
<name>A0A2S7SYZ6_9BACT</name>
<sequence>MKKIFTLLCTAVVLAGFSRANAQSFTVASDTVYYTVSGTTVINVNDNVSPASGPVTLKWNVVSTNFPTDWISAAGMCDNFLCYNLNTLTPSGIVKTSDPYPVSGNHDFHLQFNQGAATSNGTYYVRAKLVNPAAPDSVYATFIVSKTAVGVEQVTRTNEELSLYPNPATNEINLVYGGSADVKTVSIYNIIGKLMSVYRVNGNSANMSLENMPGGIYFVRLADAQGQIVATRKFTKQ</sequence>
<dbReference type="AlphaFoldDB" id="A0A2S7SYZ6"/>
<evidence type="ECO:0000313" key="4">
    <source>
        <dbReference type="Proteomes" id="UP000239872"/>
    </source>
</evidence>
<dbReference type="OrthoDB" id="1288696at2"/>
<keyword evidence="1" id="KW-0732">Signal</keyword>
<dbReference type="InterPro" id="IPR026444">
    <property type="entry name" value="Secre_tail"/>
</dbReference>
<comment type="caution">
    <text evidence="3">The sequence shown here is derived from an EMBL/GenBank/DDBJ whole genome shotgun (WGS) entry which is preliminary data.</text>
</comment>
<evidence type="ECO:0000259" key="2">
    <source>
        <dbReference type="Pfam" id="PF18962"/>
    </source>
</evidence>